<name>A0A554LMJ5_9BACT</name>
<dbReference type="AlphaFoldDB" id="A0A554LMJ5"/>
<organism evidence="1 2">
    <name type="scientific">Candidatus Berkelbacteria bacterium Athens1014_28</name>
    <dbReference type="NCBI Taxonomy" id="2017145"/>
    <lineage>
        <taxon>Bacteria</taxon>
        <taxon>Candidatus Berkelbacteria</taxon>
    </lineage>
</organism>
<evidence type="ECO:0000313" key="1">
    <source>
        <dbReference type="EMBL" id="TSC94101.1"/>
    </source>
</evidence>
<evidence type="ECO:0000313" key="2">
    <source>
        <dbReference type="Proteomes" id="UP000316495"/>
    </source>
</evidence>
<dbReference type="EMBL" id="VMGN01000020">
    <property type="protein sequence ID" value="TSC94101.1"/>
    <property type="molecule type" value="Genomic_DNA"/>
</dbReference>
<sequence>RQALQFRQTLFVELASAFVLRDAGAEDDAIEALDSVWDDLENYLSGEIPEREYFEELKRQVARI</sequence>
<accession>A0A554LMJ5</accession>
<gene>
    <name evidence="1" type="ORF">Athens101428_413</name>
</gene>
<dbReference type="Proteomes" id="UP000316495">
    <property type="component" value="Unassembled WGS sequence"/>
</dbReference>
<proteinExistence type="predicted"/>
<protein>
    <submittedName>
        <fullName evidence="1">Uncharacterized protein</fullName>
    </submittedName>
</protein>
<reference evidence="1 2" key="1">
    <citation type="submission" date="2017-07" db="EMBL/GenBank/DDBJ databases">
        <title>Mechanisms for carbon and nitrogen cycling indicate functional differentiation within the Candidate Phyla Radiation.</title>
        <authorList>
            <person name="Danczak R.E."/>
            <person name="Johnston M.D."/>
            <person name="Kenah C."/>
            <person name="Slattery M."/>
            <person name="Wrighton K.C."/>
            <person name="Wilkins M.J."/>
        </authorList>
    </citation>
    <scope>NUCLEOTIDE SEQUENCE [LARGE SCALE GENOMIC DNA]</scope>
    <source>
        <strain evidence="1">Athens1014_28</strain>
    </source>
</reference>
<feature type="non-terminal residue" evidence="1">
    <location>
        <position position="1"/>
    </location>
</feature>
<comment type="caution">
    <text evidence="1">The sequence shown here is derived from an EMBL/GenBank/DDBJ whole genome shotgun (WGS) entry which is preliminary data.</text>
</comment>